<dbReference type="AlphaFoldDB" id="A0A261SK62"/>
<dbReference type="InterPro" id="IPR001789">
    <property type="entry name" value="Sig_transdc_resp-reg_receiver"/>
</dbReference>
<dbReference type="Pfam" id="PF00072">
    <property type="entry name" value="Response_reg"/>
    <property type="match status" value="1"/>
</dbReference>
<dbReference type="PROSITE" id="PS50110">
    <property type="entry name" value="RESPONSE_REGULATORY"/>
    <property type="match status" value="1"/>
</dbReference>
<accession>A0A261SK62</accession>
<dbReference type="InterPro" id="IPR011006">
    <property type="entry name" value="CheY-like_superfamily"/>
</dbReference>
<reference evidence="5" key="1">
    <citation type="submission" date="2017-05" db="EMBL/GenBank/DDBJ databases">
        <title>Complete and WGS of Bordetella genogroups.</title>
        <authorList>
            <person name="Spilker T."/>
            <person name="Lipuma J."/>
        </authorList>
    </citation>
    <scope>NUCLEOTIDE SEQUENCE [LARGE SCALE GENOMIC DNA]</scope>
    <source>
        <strain evidence="5">AU16122</strain>
    </source>
</reference>
<dbReference type="InterPro" id="IPR050595">
    <property type="entry name" value="Bact_response_regulator"/>
</dbReference>
<proteinExistence type="predicted"/>
<evidence type="ECO:0000313" key="4">
    <source>
        <dbReference type="EMBL" id="OZI37819.1"/>
    </source>
</evidence>
<dbReference type="GO" id="GO:0000160">
    <property type="term" value="P:phosphorelay signal transduction system"/>
    <property type="evidence" value="ECO:0007669"/>
    <property type="project" value="InterPro"/>
</dbReference>
<keyword evidence="1 2" id="KW-0597">Phosphoprotein</keyword>
<dbReference type="SMART" id="SM00448">
    <property type="entry name" value="REC"/>
    <property type="match status" value="1"/>
</dbReference>
<dbReference type="SUPFAM" id="SSF52172">
    <property type="entry name" value="CheY-like"/>
    <property type="match status" value="1"/>
</dbReference>
<dbReference type="Proteomes" id="UP000216020">
    <property type="component" value="Unassembled WGS sequence"/>
</dbReference>
<gene>
    <name evidence="4" type="ORF">CAL29_05430</name>
</gene>
<evidence type="ECO:0000256" key="2">
    <source>
        <dbReference type="PROSITE-ProRule" id="PRU00169"/>
    </source>
</evidence>
<feature type="modified residue" description="4-aspartylphosphate" evidence="2">
    <location>
        <position position="56"/>
    </location>
</feature>
<organism evidence="4 5">
    <name type="scientific">Bordetella genomosp. 10</name>
    <dbReference type="NCBI Taxonomy" id="1416804"/>
    <lineage>
        <taxon>Bacteria</taxon>
        <taxon>Pseudomonadati</taxon>
        <taxon>Pseudomonadota</taxon>
        <taxon>Betaproteobacteria</taxon>
        <taxon>Burkholderiales</taxon>
        <taxon>Alcaligenaceae</taxon>
        <taxon>Bordetella</taxon>
    </lineage>
</organism>
<evidence type="ECO:0000259" key="3">
    <source>
        <dbReference type="PROSITE" id="PS50110"/>
    </source>
</evidence>
<dbReference type="EMBL" id="NEVM01000001">
    <property type="protein sequence ID" value="OZI37819.1"/>
    <property type="molecule type" value="Genomic_DNA"/>
</dbReference>
<dbReference type="PANTHER" id="PTHR44591:SF3">
    <property type="entry name" value="RESPONSE REGULATORY DOMAIN-CONTAINING PROTEIN"/>
    <property type="match status" value="1"/>
</dbReference>
<evidence type="ECO:0000256" key="1">
    <source>
        <dbReference type="ARBA" id="ARBA00022553"/>
    </source>
</evidence>
<dbReference type="Gene3D" id="3.40.50.2300">
    <property type="match status" value="1"/>
</dbReference>
<name>A0A261SK62_9BORD</name>
<dbReference type="OrthoDB" id="5421695at2"/>
<protein>
    <recommendedName>
        <fullName evidence="3">Response regulatory domain-containing protein</fullName>
    </recommendedName>
</protein>
<dbReference type="RefSeq" id="WP_094851919.1">
    <property type="nucleotide sequence ID" value="NZ_NEVM01000001.1"/>
</dbReference>
<keyword evidence="5" id="KW-1185">Reference proteome</keyword>
<feature type="domain" description="Response regulatory" evidence="3">
    <location>
        <begin position="7"/>
        <end position="120"/>
    </location>
</feature>
<sequence>MSAEGLHVLIVDDNDMASELLSEFVGLLGHDAKTAATGAEALALCAEARPDVIITDIMLPDHDGYELAARFRAQLGAGVHIIALSGLPKNNQRPEAVAFDHWLEKPVDLTTLENLLAQLDRKPA</sequence>
<comment type="caution">
    <text evidence="4">The sequence shown here is derived from an EMBL/GenBank/DDBJ whole genome shotgun (WGS) entry which is preliminary data.</text>
</comment>
<evidence type="ECO:0000313" key="5">
    <source>
        <dbReference type="Proteomes" id="UP000216020"/>
    </source>
</evidence>
<dbReference type="PANTHER" id="PTHR44591">
    <property type="entry name" value="STRESS RESPONSE REGULATOR PROTEIN 1"/>
    <property type="match status" value="1"/>
</dbReference>